<dbReference type="FunFam" id="3.20.20.140:FF:000014">
    <property type="entry name" value="5-methylthioadenosine/S-adenosylhomocysteine deaminase"/>
    <property type="match status" value="1"/>
</dbReference>
<dbReference type="eggNOG" id="COG0402">
    <property type="taxonomic scope" value="Bacteria"/>
</dbReference>
<gene>
    <name evidence="4" type="primary">mtaD</name>
    <name evidence="6" type="ordered locus">Dde_1812</name>
</gene>
<name>Q310N7_OLEA2</name>
<dbReference type="SUPFAM" id="SSF51338">
    <property type="entry name" value="Composite domain of metallo-dependent hydrolases"/>
    <property type="match status" value="1"/>
</dbReference>
<comment type="similarity">
    <text evidence="4">Belongs to the metallo-dependent hydrolases superfamily. MTA/SAH deaminase family.</text>
</comment>
<dbReference type="EC" id="3.5.4.31" evidence="4"/>
<evidence type="ECO:0000313" key="7">
    <source>
        <dbReference type="Proteomes" id="UP000002710"/>
    </source>
</evidence>
<dbReference type="InterPro" id="IPR050287">
    <property type="entry name" value="MTA/SAH_deaminase"/>
</dbReference>
<feature type="binding site" evidence="4">
    <location>
        <position position="221"/>
    </location>
    <ligand>
        <name>substrate</name>
    </ligand>
</feature>
<keyword evidence="7" id="KW-1185">Reference proteome</keyword>
<dbReference type="PANTHER" id="PTHR43794">
    <property type="entry name" value="AMINOHYDROLASE SSNA-RELATED"/>
    <property type="match status" value="1"/>
</dbReference>
<dbReference type="GO" id="GO:0090614">
    <property type="term" value="F:5'-methylthioadenosine deaminase activity"/>
    <property type="evidence" value="ECO:0007669"/>
    <property type="project" value="UniProtKB-UniRule"/>
</dbReference>
<keyword evidence="3 4" id="KW-0862">Zinc</keyword>
<sequence length="440" mass="47107">MKQHCDRIIRAGVLVTQDEQRRVLGDAAVAVTGDTIAAVDHADVIVAEWSTDAVSDLSGMLVMPGLVNAHTHVAMTFLRGLADDLPLMQWLTEHIFPVEKHLSAEIVEVSALLGCAEMAATGTTTLCDMYLIEDATFKAVDRAGLRMQGGEGLFAFPSPAYACIEDAFELVRRQHDRYSSHSRIRHAVMPHAVYTSNPEMLARCAALAGELGCGLHIHLAETAAETAQCLASFGKRPIPYCRDLGVLSPRTTVAHAVDVTDDELEILRESGICVAHNPVSNMKLASGAARVPEMLAAGICVGIGTDGAASNNGLNMFTEMKTCALLHKLRYADPTCVPAATVLDMATTGGAKCAGWPETGALVPGAKADLIALDLSAPNLQPLYSAVSHIVYAATGHEVTHTMVGGEFVYENGRHTRFDYPALLREVASIRRWVQKKITG</sequence>
<evidence type="ECO:0000313" key="6">
    <source>
        <dbReference type="EMBL" id="ABB38609.1"/>
    </source>
</evidence>
<comment type="function">
    <text evidence="4">Catalyzes the deamination of 5-methylthioadenosine and S-adenosyl-L-homocysteine into 5-methylthioinosine and S-inosyl-L-homocysteine, respectively. Is also able to deaminate adenosine.</text>
</comment>
<evidence type="ECO:0000259" key="5">
    <source>
        <dbReference type="Pfam" id="PF01979"/>
    </source>
</evidence>
<dbReference type="RefSeq" id="WP_011367737.1">
    <property type="nucleotide sequence ID" value="NC_007519.1"/>
</dbReference>
<accession>Q310N7</accession>
<keyword evidence="2 4" id="KW-0378">Hydrolase</keyword>
<dbReference type="SUPFAM" id="SSF51556">
    <property type="entry name" value="Metallo-dependent hydrolases"/>
    <property type="match status" value="1"/>
</dbReference>
<dbReference type="InterPro" id="IPR032466">
    <property type="entry name" value="Metal_Hydrolase"/>
</dbReference>
<evidence type="ECO:0000256" key="2">
    <source>
        <dbReference type="ARBA" id="ARBA00022801"/>
    </source>
</evidence>
<feature type="binding site" evidence="4">
    <location>
        <position position="191"/>
    </location>
    <ligand>
        <name>substrate</name>
    </ligand>
</feature>
<dbReference type="HAMAP" id="MF_01281">
    <property type="entry name" value="MTA_SAH_deamin"/>
    <property type="match status" value="1"/>
</dbReference>
<dbReference type="Pfam" id="PF01979">
    <property type="entry name" value="Amidohydro_1"/>
    <property type="match status" value="1"/>
</dbReference>
<dbReference type="Gene3D" id="2.30.40.10">
    <property type="entry name" value="Urease, subunit C, domain 1"/>
    <property type="match status" value="1"/>
</dbReference>
<feature type="binding site" evidence="4">
    <location>
        <position position="306"/>
    </location>
    <ligand>
        <name>substrate</name>
    </ligand>
</feature>
<dbReference type="HOGENOM" id="CLU_012358_2_1_7"/>
<feature type="binding site" evidence="4">
    <location>
        <position position="218"/>
    </location>
    <ligand>
        <name>Zn(2+)</name>
        <dbReference type="ChEBI" id="CHEBI:29105"/>
    </ligand>
</feature>
<dbReference type="GO" id="GO:0046872">
    <property type="term" value="F:metal ion binding"/>
    <property type="evidence" value="ECO:0007669"/>
    <property type="project" value="UniProtKB-KW"/>
</dbReference>
<dbReference type="STRING" id="207559.Dde_1812"/>
<dbReference type="CDD" id="cd01298">
    <property type="entry name" value="ATZ_TRZ_like"/>
    <property type="match status" value="1"/>
</dbReference>
<organism evidence="6 7">
    <name type="scientific">Oleidesulfovibrio alaskensis (strain ATCC BAA-1058 / DSM 17464 / G20)</name>
    <name type="common">Desulfovibrio alaskensis</name>
    <dbReference type="NCBI Taxonomy" id="207559"/>
    <lineage>
        <taxon>Bacteria</taxon>
        <taxon>Pseudomonadati</taxon>
        <taxon>Thermodesulfobacteriota</taxon>
        <taxon>Desulfovibrionia</taxon>
        <taxon>Desulfovibrionales</taxon>
        <taxon>Desulfovibrionaceae</taxon>
        <taxon>Oleidesulfovibrio</taxon>
    </lineage>
</organism>
<feature type="binding site" evidence="4">
    <location>
        <position position="306"/>
    </location>
    <ligand>
        <name>Zn(2+)</name>
        <dbReference type="ChEBI" id="CHEBI:29105"/>
    </ligand>
</feature>
<protein>
    <recommendedName>
        <fullName evidence="4">5-methylthioadenosine/S-adenosylhomocysteine deaminase</fullName>
        <shortName evidence="4">MTA/SAH deaminase</shortName>
        <ecNumber evidence="4">3.5.4.28</ecNumber>
        <ecNumber evidence="4">3.5.4.31</ecNumber>
    </recommendedName>
</protein>
<dbReference type="KEGG" id="dde:Dde_1812"/>
<comment type="catalytic activity">
    <reaction evidence="4">
        <text>S-adenosyl-L-homocysteine + H2O + H(+) = S-inosyl-L-homocysteine + NH4(+)</text>
        <dbReference type="Rhea" id="RHEA:20716"/>
        <dbReference type="ChEBI" id="CHEBI:15377"/>
        <dbReference type="ChEBI" id="CHEBI:15378"/>
        <dbReference type="ChEBI" id="CHEBI:28938"/>
        <dbReference type="ChEBI" id="CHEBI:57856"/>
        <dbReference type="ChEBI" id="CHEBI:57985"/>
        <dbReference type="EC" id="3.5.4.28"/>
    </reaction>
</comment>
<evidence type="ECO:0000256" key="1">
    <source>
        <dbReference type="ARBA" id="ARBA00022723"/>
    </source>
</evidence>
<proteinExistence type="inferred from homology"/>
<comment type="catalytic activity">
    <reaction evidence="4">
        <text>S-methyl-5'-thioadenosine + H2O + H(+) = S-methyl-5'-thioinosine + NH4(+)</text>
        <dbReference type="Rhea" id="RHEA:25025"/>
        <dbReference type="ChEBI" id="CHEBI:15377"/>
        <dbReference type="ChEBI" id="CHEBI:15378"/>
        <dbReference type="ChEBI" id="CHEBI:17509"/>
        <dbReference type="ChEBI" id="CHEBI:28938"/>
        <dbReference type="ChEBI" id="CHEBI:48595"/>
        <dbReference type="EC" id="3.5.4.31"/>
    </reaction>
</comment>
<dbReference type="AlphaFoldDB" id="Q310N7"/>
<dbReference type="InterPro" id="IPR011059">
    <property type="entry name" value="Metal-dep_hydrolase_composite"/>
</dbReference>
<dbReference type="InterPro" id="IPR006680">
    <property type="entry name" value="Amidohydro-rel"/>
</dbReference>
<dbReference type="Gene3D" id="3.20.20.140">
    <property type="entry name" value="Metal-dependent hydrolases"/>
    <property type="match status" value="1"/>
</dbReference>
<dbReference type="GO" id="GO:0050270">
    <property type="term" value="F:S-adenosylhomocysteine deaminase activity"/>
    <property type="evidence" value="ECO:0007669"/>
    <property type="project" value="UniProtKB-UniRule"/>
</dbReference>
<reference evidence="6 7" key="1">
    <citation type="journal article" date="2011" name="J. Bacteriol.">
        <title>Complete genome sequence and updated annotation of Desulfovibrio alaskensis G20.</title>
        <authorList>
            <person name="Hauser L.J."/>
            <person name="Land M.L."/>
            <person name="Brown S.D."/>
            <person name="Larimer F."/>
            <person name="Keller K.L."/>
            <person name="Rapp-Giles B.J."/>
            <person name="Price M.N."/>
            <person name="Lin M."/>
            <person name="Bruce D.C."/>
            <person name="Detter J.C."/>
            <person name="Tapia R."/>
            <person name="Han C.S."/>
            <person name="Goodwin L.A."/>
            <person name="Cheng J.F."/>
            <person name="Pitluck S."/>
            <person name="Copeland A."/>
            <person name="Lucas S."/>
            <person name="Nolan M."/>
            <person name="Lapidus A.L."/>
            <person name="Palumbo A.V."/>
            <person name="Wall J.D."/>
        </authorList>
    </citation>
    <scope>NUCLEOTIDE SEQUENCE [LARGE SCALE GENOMIC DNA]</scope>
    <source>
        <strain evidence="7">ATCC BAA 1058 / DSM 17464 / G20</strain>
    </source>
</reference>
<dbReference type="InterPro" id="IPR023512">
    <property type="entry name" value="Deaminase_MtaD/DadD"/>
</dbReference>
<evidence type="ECO:0000256" key="4">
    <source>
        <dbReference type="HAMAP-Rule" id="MF_01281"/>
    </source>
</evidence>
<evidence type="ECO:0000256" key="3">
    <source>
        <dbReference type="ARBA" id="ARBA00022833"/>
    </source>
</evidence>
<comment type="cofactor">
    <cofactor evidence="4">
        <name>Zn(2+)</name>
        <dbReference type="ChEBI" id="CHEBI:29105"/>
    </cofactor>
    <text evidence="4">Binds 1 zinc ion per subunit.</text>
</comment>
<keyword evidence="1 4" id="KW-0479">Metal-binding</keyword>
<dbReference type="EC" id="3.5.4.28" evidence="4"/>
<feature type="domain" description="Amidohydrolase-related" evidence="5">
    <location>
        <begin position="61"/>
        <end position="409"/>
    </location>
</feature>
<dbReference type="EMBL" id="CP000112">
    <property type="protein sequence ID" value="ABB38609.1"/>
    <property type="molecule type" value="Genomic_DNA"/>
</dbReference>
<feature type="binding site" evidence="4">
    <location>
        <position position="99"/>
    </location>
    <ligand>
        <name>substrate</name>
    </ligand>
</feature>
<comment type="caution">
    <text evidence="4">Lacks conserved residue(s) required for the propagation of feature annotation.</text>
</comment>
<dbReference type="Proteomes" id="UP000002710">
    <property type="component" value="Chromosome"/>
</dbReference>
<feature type="binding site" evidence="4">
    <location>
        <position position="70"/>
    </location>
    <ligand>
        <name>Zn(2+)</name>
        <dbReference type="ChEBI" id="CHEBI:29105"/>
    </ligand>
</feature>
<feature type="binding site" evidence="4">
    <location>
        <position position="72"/>
    </location>
    <ligand>
        <name>Zn(2+)</name>
        <dbReference type="ChEBI" id="CHEBI:29105"/>
    </ligand>
</feature>
<dbReference type="PANTHER" id="PTHR43794:SF11">
    <property type="entry name" value="AMIDOHYDROLASE-RELATED DOMAIN-CONTAINING PROTEIN"/>
    <property type="match status" value="1"/>
</dbReference>